<proteinExistence type="predicted"/>
<dbReference type="Proteomes" id="UP001501195">
    <property type="component" value="Unassembled WGS sequence"/>
</dbReference>
<organism evidence="1 2">
    <name type="scientific">Kineococcus glutinatus</name>
    <dbReference type="NCBI Taxonomy" id="1070872"/>
    <lineage>
        <taxon>Bacteria</taxon>
        <taxon>Bacillati</taxon>
        <taxon>Actinomycetota</taxon>
        <taxon>Actinomycetes</taxon>
        <taxon>Kineosporiales</taxon>
        <taxon>Kineosporiaceae</taxon>
        <taxon>Kineococcus</taxon>
    </lineage>
</organism>
<sequence>MSALGTRATDYALLLPQGWERIDLAPQRRAADVDALLRRQFDGVRTQEGLVEGLRTELLAQAARAAQVGGVDLHLSLMRAGVVLLPASLLVSVLPPGAGLGGDATGARARRVALPAGEALRRQRIVPATQGPLGITGEALVLEHLVAMPDAAGGSLLLTFSSPMTALAEPLLELFDAIAAGLSFVHPAPARRREPAAAPRVRPAAADLP</sequence>
<dbReference type="EMBL" id="BAABIL010000581">
    <property type="protein sequence ID" value="GAA4993558.1"/>
    <property type="molecule type" value="Genomic_DNA"/>
</dbReference>
<evidence type="ECO:0000313" key="2">
    <source>
        <dbReference type="Proteomes" id="UP001501195"/>
    </source>
</evidence>
<comment type="caution">
    <text evidence="1">The sequence shown here is derived from an EMBL/GenBank/DDBJ whole genome shotgun (WGS) entry which is preliminary data.</text>
</comment>
<accession>A0ABP9IAX1</accession>
<keyword evidence="2" id="KW-1185">Reference proteome</keyword>
<name>A0ABP9IAX1_9ACTN</name>
<dbReference type="RefSeq" id="WP_345713685.1">
    <property type="nucleotide sequence ID" value="NZ_BAABIL010000581.1"/>
</dbReference>
<evidence type="ECO:0000313" key="1">
    <source>
        <dbReference type="EMBL" id="GAA4993558.1"/>
    </source>
</evidence>
<protein>
    <submittedName>
        <fullName evidence="1">Uncharacterized protein</fullName>
    </submittedName>
</protein>
<gene>
    <name evidence="1" type="ORF">GCM10023225_31410</name>
</gene>
<reference evidence="2" key="1">
    <citation type="journal article" date="2019" name="Int. J. Syst. Evol. Microbiol.">
        <title>The Global Catalogue of Microorganisms (GCM) 10K type strain sequencing project: providing services to taxonomists for standard genome sequencing and annotation.</title>
        <authorList>
            <consortium name="The Broad Institute Genomics Platform"/>
            <consortium name="The Broad Institute Genome Sequencing Center for Infectious Disease"/>
            <person name="Wu L."/>
            <person name="Ma J."/>
        </authorList>
    </citation>
    <scope>NUCLEOTIDE SEQUENCE [LARGE SCALE GENOMIC DNA]</scope>
    <source>
        <strain evidence="2">JCM 18126</strain>
    </source>
</reference>